<sequence>MTDAWVRSVGRWQCFRCWLIFPTRRQLAQHRQQEHQKRGEADATETIAICDICGKEVRFLTQHRRAHFASERRYQCHFCGISYLYKCLLRDHMMTHLDGPAFQCEICAMTFTHRANLRMHNIRKHMQVPVEKKHLCPHCPKRFRAPNLLNRHLLTHTGEKPCVCHVCGKAYQREHQLQYHQIKKHQLMPHNCPVCGQGFRYQKELIAHSVQAHQTYVVDKSRPRHTLLP</sequence>
<feature type="domain" description="C2H2-type" evidence="9">
    <location>
        <begin position="190"/>
        <end position="213"/>
    </location>
</feature>
<evidence type="ECO:0000256" key="1">
    <source>
        <dbReference type="ARBA" id="ARBA00004123"/>
    </source>
</evidence>
<accession>A0A8S1DL33</accession>
<dbReference type="GO" id="GO:0005634">
    <property type="term" value="C:nucleus"/>
    <property type="evidence" value="ECO:0007669"/>
    <property type="project" value="UniProtKB-SubCell"/>
</dbReference>
<evidence type="ECO:0000259" key="9">
    <source>
        <dbReference type="PROSITE" id="PS50157"/>
    </source>
</evidence>
<proteinExistence type="inferred from homology"/>
<dbReference type="InterPro" id="IPR036236">
    <property type="entry name" value="Znf_C2H2_sf"/>
</dbReference>
<evidence type="ECO:0000313" key="11">
    <source>
        <dbReference type="Proteomes" id="UP000494165"/>
    </source>
</evidence>
<dbReference type="PROSITE" id="PS00028">
    <property type="entry name" value="ZINC_FINGER_C2H2_1"/>
    <property type="match status" value="6"/>
</dbReference>
<dbReference type="GO" id="GO:0000978">
    <property type="term" value="F:RNA polymerase II cis-regulatory region sequence-specific DNA binding"/>
    <property type="evidence" value="ECO:0007669"/>
    <property type="project" value="TreeGrafter"/>
</dbReference>
<name>A0A8S1DL33_9INSE</name>
<evidence type="ECO:0000313" key="10">
    <source>
        <dbReference type="EMBL" id="CAB3383249.1"/>
    </source>
</evidence>
<dbReference type="OrthoDB" id="1095242at2759"/>
<dbReference type="PANTHER" id="PTHR24388:SF54">
    <property type="entry name" value="PROTEIN ESCARGOT"/>
    <property type="match status" value="1"/>
</dbReference>
<comment type="subcellular location">
    <subcellularLocation>
        <location evidence="1">Nucleus</location>
    </subcellularLocation>
</comment>
<dbReference type="PROSITE" id="PS50157">
    <property type="entry name" value="ZINC_FINGER_C2H2_2"/>
    <property type="match status" value="4"/>
</dbReference>
<protein>
    <recommendedName>
        <fullName evidence="9">C2H2-type domain-containing protein</fullName>
    </recommendedName>
</protein>
<keyword evidence="6" id="KW-0539">Nucleus</keyword>
<keyword evidence="11" id="KW-1185">Reference proteome</keyword>
<evidence type="ECO:0000256" key="5">
    <source>
        <dbReference type="ARBA" id="ARBA00022833"/>
    </source>
</evidence>
<comment type="caution">
    <text evidence="10">The sequence shown here is derived from an EMBL/GenBank/DDBJ whole genome shotgun (WGS) entry which is preliminary data.</text>
</comment>
<dbReference type="Gene3D" id="3.30.160.60">
    <property type="entry name" value="Classic Zinc Finger"/>
    <property type="match status" value="4"/>
</dbReference>
<evidence type="ECO:0000256" key="2">
    <source>
        <dbReference type="ARBA" id="ARBA00022723"/>
    </source>
</evidence>
<reference evidence="10 11" key="1">
    <citation type="submission" date="2020-04" db="EMBL/GenBank/DDBJ databases">
        <authorList>
            <person name="Alioto T."/>
            <person name="Alioto T."/>
            <person name="Gomez Garrido J."/>
        </authorList>
    </citation>
    <scope>NUCLEOTIDE SEQUENCE [LARGE SCALE GENOMIC DNA]</scope>
</reference>
<evidence type="ECO:0000256" key="7">
    <source>
        <dbReference type="ARBA" id="ARBA00037948"/>
    </source>
</evidence>
<dbReference type="AlphaFoldDB" id="A0A8S1DL33"/>
<evidence type="ECO:0000256" key="4">
    <source>
        <dbReference type="ARBA" id="ARBA00022771"/>
    </source>
</evidence>
<dbReference type="InterPro" id="IPR050527">
    <property type="entry name" value="Snail/Krueppel_Znf"/>
</dbReference>
<evidence type="ECO:0000256" key="8">
    <source>
        <dbReference type="PROSITE-ProRule" id="PRU00042"/>
    </source>
</evidence>
<dbReference type="PANTHER" id="PTHR24388">
    <property type="entry name" value="ZINC FINGER PROTEIN"/>
    <property type="match status" value="1"/>
</dbReference>
<dbReference type="SUPFAM" id="SSF57667">
    <property type="entry name" value="beta-beta-alpha zinc fingers"/>
    <property type="match status" value="2"/>
</dbReference>
<keyword evidence="4 8" id="KW-0863">Zinc-finger</keyword>
<dbReference type="Pfam" id="PF13894">
    <property type="entry name" value="zf-C2H2_4"/>
    <property type="match status" value="1"/>
</dbReference>
<keyword evidence="2" id="KW-0479">Metal-binding</keyword>
<feature type="domain" description="C2H2-type" evidence="9">
    <location>
        <begin position="74"/>
        <end position="96"/>
    </location>
</feature>
<keyword evidence="5" id="KW-0862">Zinc</keyword>
<dbReference type="Pfam" id="PF00096">
    <property type="entry name" value="zf-C2H2"/>
    <property type="match status" value="2"/>
</dbReference>
<dbReference type="EMBL" id="CADEPI010000301">
    <property type="protein sequence ID" value="CAB3383249.1"/>
    <property type="molecule type" value="Genomic_DNA"/>
</dbReference>
<feature type="domain" description="C2H2-type" evidence="9">
    <location>
        <begin position="102"/>
        <end position="125"/>
    </location>
</feature>
<dbReference type="GO" id="GO:0000981">
    <property type="term" value="F:DNA-binding transcription factor activity, RNA polymerase II-specific"/>
    <property type="evidence" value="ECO:0007669"/>
    <property type="project" value="TreeGrafter"/>
</dbReference>
<comment type="similarity">
    <text evidence="7">Belongs to the snail C2H2-type zinc-finger protein family.</text>
</comment>
<feature type="domain" description="C2H2-type" evidence="9">
    <location>
        <begin position="134"/>
        <end position="161"/>
    </location>
</feature>
<evidence type="ECO:0000256" key="3">
    <source>
        <dbReference type="ARBA" id="ARBA00022737"/>
    </source>
</evidence>
<keyword evidence="3" id="KW-0677">Repeat</keyword>
<dbReference type="GO" id="GO:0008270">
    <property type="term" value="F:zinc ion binding"/>
    <property type="evidence" value="ECO:0007669"/>
    <property type="project" value="UniProtKB-KW"/>
</dbReference>
<organism evidence="10 11">
    <name type="scientific">Cloeon dipterum</name>
    <dbReference type="NCBI Taxonomy" id="197152"/>
    <lineage>
        <taxon>Eukaryota</taxon>
        <taxon>Metazoa</taxon>
        <taxon>Ecdysozoa</taxon>
        <taxon>Arthropoda</taxon>
        <taxon>Hexapoda</taxon>
        <taxon>Insecta</taxon>
        <taxon>Pterygota</taxon>
        <taxon>Palaeoptera</taxon>
        <taxon>Ephemeroptera</taxon>
        <taxon>Pisciforma</taxon>
        <taxon>Baetidae</taxon>
        <taxon>Cloeon</taxon>
    </lineage>
</organism>
<dbReference type="SMART" id="SM00355">
    <property type="entry name" value="ZnF_C2H2"/>
    <property type="match status" value="7"/>
</dbReference>
<dbReference type="InterPro" id="IPR013087">
    <property type="entry name" value="Znf_C2H2_type"/>
</dbReference>
<gene>
    <name evidence="10" type="ORF">CLODIP_2_CD07016</name>
</gene>
<dbReference type="Proteomes" id="UP000494165">
    <property type="component" value="Unassembled WGS sequence"/>
</dbReference>
<evidence type="ECO:0000256" key="6">
    <source>
        <dbReference type="ARBA" id="ARBA00023242"/>
    </source>
</evidence>